<keyword evidence="3" id="KW-1185">Reference proteome</keyword>
<protein>
    <submittedName>
        <fullName evidence="2">Uncharacterized protein</fullName>
    </submittedName>
</protein>
<gene>
    <name evidence="2" type="ORF">TSOC_006149</name>
</gene>
<comment type="caution">
    <text evidence="2">The sequence shown here is derived from an EMBL/GenBank/DDBJ whole genome shotgun (WGS) entry which is preliminary data.</text>
</comment>
<dbReference type="OrthoDB" id="159299at2759"/>
<sequence length="123" mass="12856">LCVTSARSRSRCWCSSTVPLVAETDWRGGEGESAEEGKERSFARPYSNSCGILGLFFSGCESLYMSQLEPYGLPDGVSTLLAGFTSGALFRLPRGPRQAAVAGAVGVAAASGITALRTVFPSL</sequence>
<feature type="non-terminal residue" evidence="2">
    <location>
        <position position="1"/>
    </location>
</feature>
<evidence type="ECO:0000313" key="3">
    <source>
        <dbReference type="Proteomes" id="UP000236333"/>
    </source>
</evidence>
<feature type="transmembrane region" description="Helical" evidence="1">
    <location>
        <begin position="99"/>
        <end position="120"/>
    </location>
</feature>
<dbReference type="Proteomes" id="UP000236333">
    <property type="component" value="Unassembled WGS sequence"/>
</dbReference>
<keyword evidence="1" id="KW-0812">Transmembrane</keyword>
<evidence type="ECO:0000313" key="2">
    <source>
        <dbReference type="EMBL" id="PNH07397.1"/>
    </source>
</evidence>
<reference evidence="2 3" key="1">
    <citation type="journal article" date="2017" name="Mol. Biol. Evol.">
        <title>The 4-celled Tetrabaena socialis nuclear genome reveals the essential components for genetic control of cell number at the origin of multicellularity in the volvocine lineage.</title>
        <authorList>
            <person name="Featherston J."/>
            <person name="Arakaki Y."/>
            <person name="Hanschen E.R."/>
            <person name="Ferris P.J."/>
            <person name="Michod R.E."/>
            <person name="Olson B.J.S.C."/>
            <person name="Nozaki H."/>
            <person name="Durand P.M."/>
        </authorList>
    </citation>
    <scope>NUCLEOTIDE SEQUENCE [LARGE SCALE GENOMIC DNA]</scope>
    <source>
        <strain evidence="2 3">NIES-571</strain>
    </source>
</reference>
<evidence type="ECO:0000256" key="1">
    <source>
        <dbReference type="SAM" id="Phobius"/>
    </source>
</evidence>
<dbReference type="Pfam" id="PF02466">
    <property type="entry name" value="Tim17"/>
    <property type="match status" value="1"/>
</dbReference>
<organism evidence="2 3">
    <name type="scientific">Tetrabaena socialis</name>
    <dbReference type="NCBI Taxonomy" id="47790"/>
    <lineage>
        <taxon>Eukaryota</taxon>
        <taxon>Viridiplantae</taxon>
        <taxon>Chlorophyta</taxon>
        <taxon>core chlorophytes</taxon>
        <taxon>Chlorophyceae</taxon>
        <taxon>CS clade</taxon>
        <taxon>Chlamydomonadales</taxon>
        <taxon>Tetrabaenaceae</taxon>
        <taxon>Tetrabaena</taxon>
    </lineage>
</organism>
<feature type="non-terminal residue" evidence="2">
    <location>
        <position position="123"/>
    </location>
</feature>
<proteinExistence type="predicted"/>
<accession>A0A2J8A4G1</accession>
<dbReference type="EMBL" id="PGGS01000182">
    <property type="protein sequence ID" value="PNH07397.1"/>
    <property type="molecule type" value="Genomic_DNA"/>
</dbReference>
<keyword evidence="1" id="KW-0472">Membrane</keyword>
<keyword evidence="1" id="KW-1133">Transmembrane helix</keyword>
<dbReference type="AlphaFoldDB" id="A0A2J8A4G1"/>
<name>A0A2J8A4G1_9CHLO</name>